<sequence>MKNYFLTLFFALALTSCSGQTDKEKYGRPLIALIETDPWLMVIGSDVPTFALYENGQIIYKKLSVKKQNILK</sequence>
<evidence type="ECO:0000313" key="1">
    <source>
        <dbReference type="EMBL" id="OCB77669.1"/>
    </source>
</evidence>
<comment type="caution">
    <text evidence="1">The sequence shown here is derived from an EMBL/GenBank/DDBJ whole genome shotgun (WGS) entry which is preliminary data.</text>
</comment>
<proteinExistence type="predicted"/>
<name>A0ABX2XPX5_9FLAO</name>
<dbReference type="EMBL" id="LVEN01000002">
    <property type="protein sequence ID" value="OCB77669.1"/>
    <property type="molecule type" value="Genomic_DNA"/>
</dbReference>
<keyword evidence="2" id="KW-1185">Reference proteome</keyword>
<dbReference type="RefSeq" id="WP_065447790.1">
    <property type="nucleotide sequence ID" value="NZ_LVEN01000002.1"/>
</dbReference>
<organism evidence="1 2">
    <name type="scientific">Flavobacterium piscis</name>
    <dbReference type="NCBI Taxonomy" id="1114874"/>
    <lineage>
        <taxon>Bacteria</taxon>
        <taxon>Pseudomonadati</taxon>
        <taxon>Bacteroidota</taxon>
        <taxon>Flavobacteriia</taxon>
        <taxon>Flavobacteriales</taxon>
        <taxon>Flavobacteriaceae</taxon>
        <taxon>Flavobacterium</taxon>
    </lineage>
</organism>
<accession>A0ABX2XPX5</accession>
<dbReference type="Proteomes" id="UP000093343">
    <property type="component" value="Unassembled WGS sequence"/>
</dbReference>
<reference evidence="2" key="1">
    <citation type="submission" date="2016-03" db="EMBL/GenBank/DDBJ databases">
        <title>Draft genome sequence of Paenibacillus glacialis DSM 22343.</title>
        <authorList>
            <person name="Shin S.-K."/>
            <person name="Yi H."/>
        </authorList>
    </citation>
    <scope>NUCLEOTIDE SEQUENCE [LARGE SCALE GENOMIC DNA]</scope>
    <source>
        <strain evidence="2">CCUG 60099</strain>
    </source>
</reference>
<evidence type="ECO:0000313" key="2">
    <source>
        <dbReference type="Proteomes" id="UP000093343"/>
    </source>
</evidence>
<gene>
    <name evidence="1" type="ORF">FLP_01750</name>
</gene>
<protein>
    <submittedName>
        <fullName evidence="1">Uncharacterized protein</fullName>
    </submittedName>
</protein>
<dbReference type="PROSITE" id="PS51257">
    <property type="entry name" value="PROKAR_LIPOPROTEIN"/>
    <property type="match status" value="1"/>
</dbReference>